<dbReference type="Gene3D" id="3.90.1150.10">
    <property type="entry name" value="Aspartate Aminotransferase, domain 1"/>
    <property type="match status" value="1"/>
</dbReference>
<dbReference type="Proteomes" id="UP000178082">
    <property type="component" value="Unassembled WGS sequence"/>
</dbReference>
<reference evidence="9 10" key="1">
    <citation type="journal article" date="2016" name="Nat. Commun.">
        <title>Thousands of microbial genomes shed light on interconnected biogeochemical processes in an aquifer system.</title>
        <authorList>
            <person name="Anantharaman K."/>
            <person name="Brown C.T."/>
            <person name="Hug L.A."/>
            <person name="Sharon I."/>
            <person name="Castelle C.J."/>
            <person name="Probst A.J."/>
            <person name="Thomas B.C."/>
            <person name="Singh A."/>
            <person name="Wilkins M.J."/>
            <person name="Karaoz U."/>
            <person name="Brodie E.L."/>
            <person name="Williams K.H."/>
            <person name="Hubbard S.S."/>
            <person name="Banfield J.F."/>
        </authorList>
    </citation>
    <scope>NUCLEOTIDE SEQUENCE [LARGE SCALE GENOMIC DNA]</scope>
</reference>
<dbReference type="GO" id="GO:0005960">
    <property type="term" value="C:glycine cleavage complex"/>
    <property type="evidence" value="ECO:0007669"/>
    <property type="project" value="TreeGrafter"/>
</dbReference>
<evidence type="ECO:0000256" key="4">
    <source>
        <dbReference type="ARBA" id="ARBA00023002"/>
    </source>
</evidence>
<dbReference type="STRING" id="1817883.A3G31_11045"/>
<dbReference type="GO" id="GO:0019464">
    <property type="term" value="P:glycine decarboxylation via glycine cleavage system"/>
    <property type="evidence" value="ECO:0007669"/>
    <property type="project" value="UniProtKB-UniRule"/>
</dbReference>
<evidence type="ECO:0000313" key="10">
    <source>
        <dbReference type="Proteomes" id="UP000178082"/>
    </source>
</evidence>
<dbReference type="Pfam" id="PF21478">
    <property type="entry name" value="GcvP2_C"/>
    <property type="match status" value="1"/>
</dbReference>
<dbReference type="GO" id="GO:0004375">
    <property type="term" value="F:glycine dehydrogenase (decarboxylating) activity"/>
    <property type="evidence" value="ECO:0007669"/>
    <property type="project" value="UniProtKB-EC"/>
</dbReference>
<feature type="domain" description="Glycine dehydrogenase C-terminal" evidence="8">
    <location>
        <begin position="350"/>
        <end position="449"/>
    </location>
</feature>
<evidence type="ECO:0000256" key="5">
    <source>
        <dbReference type="ARBA" id="ARBA00049026"/>
    </source>
</evidence>
<organism evidence="9 10">
    <name type="scientific">Candidatus Schekmanbacteria bacterium RIFCSPLOWO2_12_FULL_38_15</name>
    <dbReference type="NCBI Taxonomy" id="1817883"/>
    <lineage>
        <taxon>Bacteria</taxon>
        <taxon>Candidatus Schekmaniibacteriota</taxon>
    </lineage>
</organism>
<dbReference type="FunFam" id="3.90.1150.10:FF:000014">
    <property type="entry name" value="Probable glycine dehydrogenase (decarboxylating) subunit 2"/>
    <property type="match status" value="1"/>
</dbReference>
<evidence type="ECO:0000259" key="8">
    <source>
        <dbReference type="Pfam" id="PF21478"/>
    </source>
</evidence>
<dbReference type="InterPro" id="IPR049316">
    <property type="entry name" value="GDC-P_C"/>
</dbReference>
<comment type="subunit">
    <text evidence="6">The glycine cleavage system is composed of four proteins: P, T, L and H. In this organism, the P 'protein' is a heterodimer of two subunits.</text>
</comment>
<dbReference type="EC" id="1.4.4.2" evidence="6"/>
<dbReference type="InterPro" id="IPR020581">
    <property type="entry name" value="GDC_P"/>
</dbReference>
<dbReference type="Pfam" id="PF02347">
    <property type="entry name" value="GDC-P"/>
    <property type="match status" value="1"/>
</dbReference>
<keyword evidence="4 6" id="KW-0560">Oxidoreductase</keyword>
<dbReference type="HAMAP" id="MF_00713">
    <property type="entry name" value="GcvPB"/>
    <property type="match status" value="1"/>
</dbReference>
<dbReference type="InterPro" id="IPR015424">
    <property type="entry name" value="PyrdxlP-dep_Trfase"/>
</dbReference>
<dbReference type="InterPro" id="IPR049315">
    <property type="entry name" value="GDC-P_N"/>
</dbReference>
<name>A0A1F7SH03_9BACT</name>
<dbReference type="Gene3D" id="3.40.640.10">
    <property type="entry name" value="Type I PLP-dependent aspartate aminotransferase-like (Major domain)"/>
    <property type="match status" value="1"/>
</dbReference>
<comment type="caution">
    <text evidence="9">The sequence shown here is derived from an EMBL/GenBank/DDBJ whole genome shotgun (WGS) entry which is preliminary data.</text>
</comment>
<evidence type="ECO:0000256" key="3">
    <source>
        <dbReference type="ARBA" id="ARBA00022898"/>
    </source>
</evidence>
<feature type="domain" description="Glycine cleavage system P-protein N-terminal" evidence="7">
    <location>
        <begin position="31"/>
        <end position="296"/>
    </location>
</feature>
<proteinExistence type="inferred from homology"/>
<dbReference type="SUPFAM" id="SSF53383">
    <property type="entry name" value="PLP-dependent transferases"/>
    <property type="match status" value="1"/>
</dbReference>
<comment type="similarity">
    <text evidence="6">Belongs to the GcvP family. C-terminal subunit subfamily.</text>
</comment>
<evidence type="ECO:0000256" key="2">
    <source>
        <dbReference type="ARBA" id="ARBA00003788"/>
    </source>
</evidence>
<dbReference type="Gene3D" id="6.20.440.10">
    <property type="match status" value="1"/>
</dbReference>
<evidence type="ECO:0000259" key="7">
    <source>
        <dbReference type="Pfam" id="PF02347"/>
    </source>
</evidence>
<evidence type="ECO:0000256" key="6">
    <source>
        <dbReference type="HAMAP-Rule" id="MF_00713"/>
    </source>
</evidence>
<comment type="function">
    <text evidence="2 6">The glycine cleavage system catalyzes the degradation of glycine. The P protein binds the alpha-amino group of glycine through its pyridoxal phosphate cofactor; CO(2) is released and the remaining methylamine moiety is then transferred to the lipoamide cofactor of the H protein.</text>
</comment>
<dbReference type="NCBIfam" id="NF003346">
    <property type="entry name" value="PRK04366.1"/>
    <property type="match status" value="1"/>
</dbReference>
<dbReference type="InterPro" id="IPR015421">
    <property type="entry name" value="PyrdxlP-dep_Trfase_major"/>
</dbReference>
<dbReference type="FunFam" id="3.40.640.10:FF:000224">
    <property type="entry name" value="Probable glycine dehydrogenase (decarboxylating) subunit 2"/>
    <property type="match status" value="1"/>
</dbReference>
<comment type="cofactor">
    <cofactor evidence="1 6">
        <name>pyridoxal 5'-phosphate</name>
        <dbReference type="ChEBI" id="CHEBI:597326"/>
    </cofactor>
</comment>
<dbReference type="PANTHER" id="PTHR11773">
    <property type="entry name" value="GLYCINE DEHYDROGENASE, DECARBOXYLATING"/>
    <property type="match status" value="1"/>
</dbReference>
<evidence type="ECO:0000256" key="1">
    <source>
        <dbReference type="ARBA" id="ARBA00001933"/>
    </source>
</evidence>
<dbReference type="EMBL" id="MGDI01000031">
    <property type="protein sequence ID" value="OGL52514.1"/>
    <property type="molecule type" value="Genomic_DNA"/>
</dbReference>
<dbReference type="InterPro" id="IPR023012">
    <property type="entry name" value="GcvPB"/>
</dbReference>
<dbReference type="AlphaFoldDB" id="A0A1F7SH03"/>
<keyword evidence="3 6" id="KW-0663">Pyridoxal phosphate</keyword>
<dbReference type="PANTHER" id="PTHR11773:SF1">
    <property type="entry name" value="GLYCINE DEHYDROGENASE (DECARBOXYLATING), MITOCHONDRIAL"/>
    <property type="match status" value="1"/>
</dbReference>
<dbReference type="CDD" id="cd00613">
    <property type="entry name" value="GDC-P"/>
    <property type="match status" value="1"/>
</dbReference>
<dbReference type="GO" id="GO:0030170">
    <property type="term" value="F:pyridoxal phosphate binding"/>
    <property type="evidence" value="ECO:0007669"/>
    <property type="project" value="TreeGrafter"/>
</dbReference>
<feature type="modified residue" description="N6-(pyridoxal phosphate)lysine" evidence="6">
    <location>
        <position position="269"/>
    </location>
</feature>
<dbReference type="InterPro" id="IPR015422">
    <property type="entry name" value="PyrdxlP-dep_Trfase_small"/>
</dbReference>
<sequence>MYDKLIFEVSSEGREGYSLPELDVPVVQPERVVPDRLVRREDTNLPEVSEPEIVRHFVNLSKKNYSIDEGFYPLGSCTMKYNPKINEEAASSSGFSNLHPNTPEKFCQGALKLMYELEGMLCEIGGVSRVTLQPAAGAHGELCGTLIIRAYFLDRNEKKDEVIIPDSAHGTNPASAALAGMKVRTVKSNSKGEVDLDDLSKIVSDKTAALILTNPNTLGIFESQILKISEIIHSKGGLLYLDGANLNAFLGLARPGDMGFDLVHFNLHKSFSTPHGCGGPGAGPLGVKEHLKYFLPLPTVEKKNDSYYFNWEGKKSIGRIHGFYGNFGVLVRAYAYIKTMGPSGLKEVGRTSILNANYLMKKLKEYYDLPFDRPCMHEFVLSARRQKKKGVKALDIAKRIMDYGFHPPTIYFPLIVDEALMIEVTETEDIDTLDRFASALISIAGEVEENPDIVKRAPESLNISRLDEVMAVKKLDIRYKKI</sequence>
<evidence type="ECO:0000313" key="9">
    <source>
        <dbReference type="EMBL" id="OGL52514.1"/>
    </source>
</evidence>
<comment type="catalytic activity">
    <reaction evidence="5 6">
        <text>N(6)-[(R)-lipoyl]-L-lysyl-[glycine-cleavage complex H protein] + glycine + H(+) = N(6)-[(R)-S(8)-aminomethyldihydrolipoyl]-L-lysyl-[glycine-cleavage complex H protein] + CO2</text>
        <dbReference type="Rhea" id="RHEA:24304"/>
        <dbReference type="Rhea" id="RHEA-COMP:10494"/>
        <dbReference type="Rhea" id="RHEA-COMP:10495"/>
        <dbReference type="ChEBI" id="CHEBI:15378"/>
        <dbReference type="ChEBI" id="CHEBI:16526"/>
        <dbReference type="ChEBI" id="CHEBI:57305"/>
        <dbReference type="ChEBI" id="CHEBI:83099"/>
        <dbReference type="ChEBI" id="CHEBI:83143"/>
        <dbReference type="EC" id="1.4.4.2"/>
    </reaction>
</comment>
<dbReference type="GO" id="GO:0016594">
    <property type="term" value="F:glycine binding"/>
    <property type="evidence" value="ECO:0007669"/>
    <property type="project" value="TreeGrafter"/>
</dbReference>
<accession>A0A1F7SH03</accession>
<protein>
    <recommendedName>
        <fullName evidence="6">Probable glycine dehydrogenase (decarboxylating) subunit 2</fullName>
        <ecNumber evidence="6">1.4.4.2</ecNumber>
    </recommendedName>
    <alternativeName>
        <fullName evidence="6">Glycine cleavage system P-protein subunit 2</fullName>
    </alternativeName>
    <alternativeName>
        <fullName evidence="6">Glycine decarboxylase subunit 2</fullName>
    </alternativeName>
    <alternativeName>
        <fullName evidence="6">Glycine dehydrogenase (aminomethyl-transferring) subunit 2</fullName>
    </alternativeName>
</protein>
<gene>
    <name evidence="6" type="primary">gcvPB</name>
    <name evidence="9" type="ORF">A3G31_11045</name>
</gene>
<dbReference type="GO" id="GO:0005829">
    <property type="term" value="C:cytosol"/>
    <property type="evidence" value="ECO:0007669"/>
    <property type="project" value="TreeGrafter"/>
</dbReference>